<evidence type="ECO:0000256" key="3">
    <source>
        <dbReference type="ARBA" id="ARBA00012007"/>
    </source>
</evidence>
<comment type="function">
    <text evidence="1">Catalyzes the last step of tRNA splicing, the transfer of the splice junction 2'-phosphate from ligated tRNA to NAD to produce ADP-ribose 1''-2'' cyclic phosphate.</text>
</comment>
<evidence type="ECO:0000256" key="2">
    <source>
        <dbReference type="ARBA" id="ARBA00009836"/>
    </source>
</evidence>
<dbReference type="EMBL" id="JABCKI010000312">
    <property type="protein sequence ID" value="KAG5651038.1"/>
    <property type="molecule type" value="Genomic_DNA"/>
</dbReference>
<reference evidence="8" key="2">
    <citation type="submission" date="2021-10" db="EMBL/GenBank/DDBJ databases">
        <title>Phylogenomics reveals ancestral predisposition of the termite-cultivated fungus Termitomyces towards a domesticated lifestyle.</title>
        <authorList>
            <person name="Auxier B."/>
            <person name="Grum-Grzhimaylo A."/>
            <person name="Cardenas M.E."/>
            <person name="Lodge J.D."/>
            <person name="Laessoe T."/>
            <person name="Pedersen O."/>
            <person name="Smith M.E."/>
            <person name="Kuyper T.W."/>
            <person name="Franco-Molano E.A."/>
            <person name="Baroni T.J."/>
            <person name="Aanen D.K."/>
        </authorList>
    </citation>
    <scope>NUCLEOTIDE SEQUENCE</scope>
    <source>
        <strain evidence="8">D49</strain>
    </source>
</reference>
<dbReference type="EC" id="2.7.1.160" evidence="3"/>
<evidence type="ECO:0000256" key="6">
    <source>
        <dbReference type="ARBA" id="ARBA00047949"/>
    </source>
</evidence>
<keyword evidence="4" id="KW-0808">Transferase</keyword>
<feature type="region of interest" description="Disordered" evidence="7">
    <location>
        <begin position="1"/>
        <end position="94"/>
    </location>
</feature>
<dbReference type="GO" id="GO:0006388">
    <property type="term" value="P:tRNA splicing, via endonucleolytic cleavage and ligation"/>
    <property type="evidence" value="ECO:0007669"/>
    <property type="project" value="TreeGrafter"/>
</dbReference>
<feature type="compositionally biased region" description="Low complexity" evidence="7">
    <location>
        <begin position="42"/>
        <end position="62"/>
    </location>
</feature>
<dbReference type="SUPFAM" id="SSF56399">
    <property type="entry name" value="ADP-ribosylation"/>
    <property type="match status" value="1"/>
</dbReference>
<feature type="compositionally biased region" description="Low complexity" evidence="7">
    <location>
        <begin position="12"/>
        <end position="22"/>
    </location>
</feature>
<comment type="catalytic activity">
    <reaction evidence="6">
        <text>2'-phospho-[ligated tRNA] + NAD(+) = mature tRNA + ADP-alpha-D-ribose 1'',2''-cyclic phosphate + nicotinamide</text>
        <dbReference type="Rhea" id="RHEA:23324"/>
        <dbReference type="Rhea" id="RHEA-COMP:11106"/>
        <dbReference type="Rhea" id="RHEA-COMP:11107"/>
        <dbReference type="ChEBI" id="CHEBI:17154"/>
        <dbReference type="ChEBI" id="CHEBI:57540"/>
        <dbReference type="ChEBI" id="CHEBI:76596"/>
        <dbReference type="ChEBI" id="CHEBI:82883"/>
        <dbReference type="ChEBI" id="CHEBI:85027"/>
        <dbReference type="EC" id="2.7.1.160"/>
    </reaction>
</comment>
<gene>
    <name evidence="8" type="ORF">H0H81_010146</name>
</gene>
<name>A0A9P7GJ76_9AGAR</name>
<sequence length="297" mass="32006">MATPAPKPKPAPSTSTSTTASANADAMLNTNTTKPSQPPQNTPQSQRQNQSQNQNARRQGQKPSPPGGKPVKQSGPANHKGPSAKLRGLEKDSPAVRLSKTLSWLLRHGAKGEGLPMREDGYVKATDLFANPKIKSQGLTLDGLKAIVQADAKKRYDLTEETPGVWWIRANQGHSMKTVKVDLKPILAVSDIPTGIAVHGTTKKAWESIAKEGLSKMNRNHIHLAQGVPGDNIISGMRNSSQVLIFVDVQKALDAGIKFHFSDNGVVLTEGNDKGLLGPEFFEKVEDAKLRVPITGW</sequence>
<dbReference type="PANTHER" id="PTHR12684:SF2">
    <property type="entry name" value="TRNA 2'-PHOSPHOTRANSFERASE 1"/>
    <property type="match status" value="1"/>
</dbReference>
<keyword evidence="5" id="KW-0520">NAD</keyword>
<accession>A0A9P7GJ76</accession>
<dbReference type="AlphaFoldDB" id="A0A9P7GJ76"/>
<organism evidence="8 9">
    <name type="scientific">Sphagnurus paluster</name>
    <dbReference type="NCBI Taxonomy" id="117069"/>
    <lineage>
        <taxon>Eukaryota</taxon>
        <taxon>Fungi</taxon>
        <taxon>Dikarya</taxon>
        <taxon>Basidiomycota</taxon>
        <taxon>Agaricomycotina</taxon>
        <taxon>Agaricomycetes</taxon>
        <taxon>Agaricomycetidae</taxon>
        <taxon>Agaricales</taxon>
        <taxon>Tricholomatineae</taxon>
        <taxon>Lyophyllaceae</taxon>
        <taxon>Sphagnurus</taxon>
    </lineage>
</organism>
<evidence type="ECO:0000256" key="5">
    <source>
        <dbReference type="ARBA" id="ARBA00023027"/>
    </source>
</evidence>
<evidence type="ECO:0000256" key="7">
    <source>
        <dbReference type="SAM" id="MobiDB-lite"/>
    </source>
</evidence>
<keyword evidence="9" id="KW-1185">Reference proteome</keyword>
<dbReference type="InterPro" id="IPR002745">
    <property type="entry name" value="Ptrans_KptA/Tpt1"/>
</dbReference>
<evidence type="ECO:0000256" key="4">
    <source>
        <dbReference type="ARBA" id="ARBA00022679"/>
    </source>
</evidence>
<dbReference type="InterPro" id="IPR042080">
    <property type="entry name" value="RNA_2'-PTrans_N"/>
</dbReference>
<dbReference type="OrthoDB" id="419694at2759"/>
<dbReference type="GO" id="GO:0000215">
    <property type="term" value="F:tRNA 2'-phosphotransferase activity"/>
    <property type="evidence" value="ECO:0007669"/>
    <property type="project" value="UniProtKB-EC"/>
</dbReference>
<feature type="compositionally biased region" description="Pro residues" evidence="7">
    <location>
        <begin position="1"/>
        <end position="11"/>
    </location>
</feature>
<dbReference type="Pfam" id="PF01885">
    <property type="entry name" value="PTS_2-RNA"/>
    <property type="match status" value="1"/>
</dbReference>
<dbReference type="Gene3D" id="3.20.170.30">
    <property type="match status" value="1"/>
</dbReference>
<dbReference type="Gene3D" id="1.10.10.970">
    <property type="entry name" value="RNA 2'-phosphotransferase, Tpt1/KptA family, N-terminal domain"/>
    <property type="match status" value="1"/>
</dbReference>
<dbReference type="PANTHER" id="PTHR12684">
    <property type="entry name" value="PUTATIVE PHOSPHOTRANSFERASE"/>
    <property type="match status" value="1"/>
</dbReference>
<dbReference type="InterPro" id="IPR042081">
    <property type="entry name" value="RNA_2'-PTrans_C"/>
</dbReference>
<comment type="caution">
    <text evidence="8">The sequence shown here is derived from an EMBL/GenBank/DDBJ whole genome shotgun (WGS) entry which is preliminary data.</text>
</comment>
<proteinExistence type="inferred from homology"/>
<evidence type="ECO:0000313" key="8">
    <source>
        <dbReference type="EMBL" id="KAG5651038.1"/>
    </source>
</evidence>
<dbReference type="Proteomes" id="UP000717328">
    <property type="component" value="Unassembled WGS sequence"/>
</dbReference>
<protein>
    <recommendedName>
        <fullName evidence="3">2'-phosphotransferase</fullName>
        <ecNumber evidence="3">2.7.1.160</ecNumber>
    </recommendedName>
</protein>
<evidence type="ECO:0000313" key="9">
    <source>
        <dbReference type="Proteomes" id="UP000717328"/>
    </source>
</evidence>
<reference evidence="8" key="1">
    <citation type="submission" date="2021-02" db="EMBL/GenBank/DDBJ databases">
        <authorList>
            <person name="Nieuwenhuis M."/>
            <person name="Van De Peppel L.J.J."/>
        </authorList>
    </citation>
    <scope>NUCLEOTIDE SEQUENCE</scope>
    <source>
        <strain evidence="8">D49</strain>
    </source>
</reference>
<comment type="similarity">
    <text evidence="2">Belongs to the KptA/TPT1 family.</text>
</comment>
<evidence type="ECO:0000256" key="1">
    <source>
        <dbReference type="ARBA" id="ARBA00003343"/>
    </source>
</evidence>